<dbReference type="Proteomes" id="UP000199577">
    <property type="component" value="Unassembled WGS sequence"/>
</dbReference>
<accession>A0A1I1GPH4</accession>
<reference evidence="1 2" key="1">
    <citation type="submission" date="2016-10" db="EMBL/GenBank/DDBJ databases">
        <authorList>
            <person name="de Groot N.N."/>
        </authorList>
    </citation>
    <scope>NUCLEOTIDE SEQUENCE [LARGE SCALE GENOMIC DNA]</scope>
    <source>
        <strain evidence="1 2">DSM 22900</strain>
    </source>
</reference>
<evidence type="ECO:0000313" key="1">
    <source>
        <dbReference type="EMBL" id="SFC13544.1"/>
    </source>
</evidence>
<dbReference type="STRING" id="623281.SAMN05421747_10519"/>
<dbReference type="EMBL" id="FOLL01000005">
    <property type="protein sequence ID" value="SFC13544.1"/>
    <property type="molecule type" value="Genomic_DNA"/>
</dbReference>
<name>A0A1I1GPH4_9SPHI</name>
<dbReference type="AlphaFoldDB" id="A0A1I1GPH4"/>
<keyword evidence="2" id="KW-1185">Reference proteome</keyword>
<protein>
    <submittedName>
        <fullName evidence="1">Uncharacterized protein</fullName>
    </submittedName>
</protein>
<gene>
    <name evidence="1" type="ORF">SAMN05421747_10519</name>
</gene>
<proteinExistence type="predicted"/>
<sequence length="33" mass="3747">MIDTSLKQKWDKKAILDYAVSEAPKPYSEYGGN</sequence>
<organism evidence="1 2">
    <name type="scientific">Parapedobacter composti</name>
    <dbReference type="NCBI Taxonomy" id="623281"/>
    <lineage>
        <taxon>Bacteria</taxon>
        <taxon>Pseudomonadati</taxon>
        <taxon>Bacteroidota</taxon>
        <taxon>Sphingobacteriia</taxon>
        <taxon>Sphingobacteriales</taxon>
        <taxon>Sphingobacteriaceae</taxon>
        <taxon>Parapedobacter</taxon>
    </lineage>
</organism>
<evidence type="ECO:0000313" key="2">
    <source>
        <dbReference type="Proteomes" id="UP000199577"/>
    </source>
</evidence>